<dbReference type="Proteomes" id="UP000220922">
    <property type="component" value="Unassembled WGS sequence"/>
</dbReference>
<keyword evidence="2" id="KW-1185">Reference proteome</keyword>
<gene>
    <name evidence="1" type="ORF">A9Q02_14630</name>
</gene>
<dbReference type="OrthoDB" id="7063121at2"/>
<evidence type="ECO:0000313" key="2">
    <source>
        <dbReference type="Proteomes" id="UP000220922"/>
    </source>
</evidence>
<organism evidence="1 2">
    <name type="scientific">Candidatus Chloroploca asiatica</name>
    <dbReference type="NCBI Taxonomy" id="1506545"/>
    <lineage>
        <taxon>Bacteria</taxon>
        <taxon>Bacillati</taxon>
        <taxon>Chloroflexota</taxon>
        <taxon>Chloroflexia</taxon>
        <taxon>Chloroflexales</taxon>
        <taxon>Chloroflexineae</taxon>
        <taxon>Oscillochloridaceae</taxon>
        <taxon>Candidatus Chloroploca</taxon>
    </lineage>
</organism>
<sequence>MRDHQPYVLDPSAILTLIEGEPGAERVEAVRRTASVIIPWMWSREVAYLTQHERRVAEAERRDARIKA</sequence>
<comment type="caution">
    <text evidence="1">The sequence shown here is derived from an EMBL/GenBank/DDBJ whole genome shotgun (WGS) entry which is preliminary data.</text>
</comment>
<evidence type="ECO:0000313" key="1">
    <source>
        <dbReference type="EMBL" id="PDV98619.1"/>
    </source>
</evidence>
<accession>A0A2H3KKY8</accession>
<evidence type="ECO:0008006" key="3">
    <source>
        <dbReference type="Google" id="ProtNLM"/>
    </source>
</evidence>
<reference evidence="1 2" key="1">
    <citation type="submission" date="2016-05" db="EMBL/GenBank/DDBJ databases">
        <authorList>
            <person name="Lavstsen T."/>
            <person name="Jespersen J.S."/>
        </authorList>
    </citation>
    <scope>NUCLEOTIDE SEQUENCE [LARGE SCALE GENOMIC DNA]</scope>
    <source>
        <strain evidence="1 2">B7-9</strain>
    </source>
</reference>
<dbReference type="EMBL" id="LYXE01000091">
    <property type="protein sequence ID" value="PDV98619.1"/>
    <property type="molecule type" value="Genomic_DNA"/>
</dbReference>
<dbReference type="AlphaFoldDB" id="A0A2H3KKY8"/>
<proteinExistence type="predicted"/>
<dbReference type="RefSeq" id="WP_097653357.1">
    <property type="nucleotide sequence ID" value="NZ_LYXE01000091.1"/>
</dbReference>
<name>A0A2H3KKY8_9CHLR</name>
<protein>
    <recommendedName>
        <fullName evidence="3">PIN domain-containing protein</fullName>
    </recommendedName>
</protein>